<organism evidence="1 2">
    <name type="scientific">Psychroflexus salis</name>
    <dbReference type="NCBI Taxonomy" id="1526574"/>
    <lineage>
        <taxon>Bacteria</taxon>
        <taxon>Pseudomonadati</taxon>
        <taxon>Bacteroidota</taxon>
        <taxon>Flavobacteriia</taxon>
        <taxon>Flavobacteriales</taxon>
        <taxon>Flavobacteriaceae</taxon>
        <taxon>Psychroflexus</taxon>
    </lineage>
</organism>
<proteinExistence type="predicted"/>
<accession>A0A916ZQG5</accession>
<dbReference type="EMBL" id="BMGL01000004">
    <property type="protein sequence ID" value="GGE09157.1"/>
    <property type="molecule type" value="Genomic_DNA"/>
</dbReference>
<name>A0A916ZQG5_9FLAO</name>
<reference evidence="1 2" key="1">
    <citation type="journal article" date="2014" name="Int. J. Syst. Evol. Microbiol.">
        <title>Complete genome sequence of Corynebacterium casei LMG S-19264T (=DSM 44701T), isolated from a smear-ripened cheese.</title>
        <authorList>
            <consortium name="US DOE Joint Genome Institute (JGI-PGF)"/>
            <person name="Walter F."/>
            <person name="Albersmeier A."/>
            <person name="Kalinowski J."/>
            <person name="Ruckert C."/>
        </authorList>
    </citation>
    <scope>NUCLEOTIDE SEQUENCE [LARGE SCALE GENOMIC DNA]</scope>
    <source>
        <strain evidence="1 2">CGMCC 1.12925</strain>
    </source>
</reference>
<keyword evidence="2" id="KW-1185">Reference proteome</keyword>
<dbReference type="AlphaFoldDB" id="A0A916ZQG5"/>
<protein>
    <submittedName>
        <fullName evidence="1">Uncharacterized protein</fullName>
    </submittedName>
</protein>
<comment type="caution">
    <text evidence="1">The sequence shown here is derived from an EMBL/GenBank/DDBJ whole genome shotgun (WGS) entry which is preliminary data.</text>
</comment>
<gene>
    <name evidence="1" type="ORF">GCM10010831_08400</name>
</gene>
<evidence type="ECO:0000313" key="2">
    <source>
        <dbReference type="Proteomes" id="UP000599688"/>
    </source>
</evidence>
<evidence type="ECO:0000313" key="1">
    <source>
        <dbReference type="EMBL" id="GGE09157.1"/>
    </source>
</evidence>
<dbReference type="Proteomes" id="UP000599688">
    <property type="component" value="Unassembled WGS sequence"/>
</dbReference>
<dbReference type="RefSeq" id="WP_188405555.1">
    <property type="nucleotide sequence ID" value="NZ_BMGL01000004.1"/>
</dbReference>
<sequence length="192" mass="22590">MFADSPLTSINIHKAYLEYPIVKSAVDSNGRLSKQLMSYLLDDTKPQPIKLAIINAIGWNHKNKNSRSYRNQIIKTKNYTSEFGDKYTAFLWNATAEELLFYSYMKALENYWQPLMVFEYLNRAIEKDPKNLNIRLIYELSKSQVLYEINEKGLAQKNINKVLEQFKNNKSRSNLNQNSLLYCYDFFKLGKQ</sequence>